<comment type="caution">
    <text evidence="10">The sequence shown here is derived from an EMBL/GenBank/DDBJ whole genome shotgun (WGS) entry which is preliminary data.</text>
</comment>
<keyword evidence="3" id="KW-0049">Antioxidant</keyword>
<protein>
    <recommendedName>
        <fullName evidence="6">Thioredoxin-dependent peroxiredoxin</fullName>
    </recommendedName>
</protein>
<reference evidence="10" key="1">
    <citation type="journal article" date="2020" name="Fungal Divers.">
        <title>Resolving the Mortierellaceae phylogeny through synthesis of multi-gene phylogenetics and phylogenomics.</title>
        <authorList>
            <person name="Vandepol N."/>
            <person name="Liber J."/>
            <person name="Desiro A."/>
            <person name="Na H."/>
            <person name="Kennedy M."/>
            <person name="Barry K."/>
            <person name="Grigoriev I.V."/>
            <person name="Miller A.N."/>
            <person name="O'Donnell K."/>
            <person name="Stajich J.E."/>
            <person name="Bonito G."/>
        </authorList>
    </citation>
    <scope>NUCLEOTIDE SEQUENCE</scope>
    <source>
        <strain evidence="10">REB-010B</strain>
    </source>
</reference>
<dbReference type="Proteomes" id="UP000738325">
    <property type="component" value="Unassembled WGS sequence"/>
</dbReference>
<dbReference type="Gene3D" id="2.40.70.10">
    <property type="entry name" value="Acid Proteases"/>
    <property type="match status" value="2"/>
</dbReference>
<dbReference type="Gene3D" id="3.40.30.10">
    <property type="entry name" value="Glutaredoxin"/>
    <property type="match status" value="1"/>
</dbReference>
<dbReference type="InterPro" id="IPR013740">
    <property type="entry name" value="Redoxin"/>
</dbReference>
<dbReference type="SUPFAM" id="SSF52833">
    <property type="entry name" value="Thioredoxin-like"/>
    <property type="match status" value="1"/>
</dbReference>
<dbReference type="InterPro" id="IPR034164">
    <property type="entry name" value="Pepsin-like_dom"/>
</dbReference>
<accession>A0A9P6RLQ0</accession>
<feature type="domain" description="Peptidase A1" evidence="9">
    <location>
        <begin position="1"/>
        <end position="327"/>
    </location>
</feature>
<dbReference type="GO" id="GO:0005739">
    <property type="term" value="C:mitochondrion"/>
    <property type="evidence" value="ECO:0007669"/>
    <property type="project" value="TreeGrafter"/>
</dbReference>
<organism evidence="10 11">
    <name type="scientific">Dissophora globulifera</name>
    <dbReference type="NCBI Taxonomy" id="979702"/>
    <lineage>
        <taxon>Eukaryota</taxon>
        <taxon>Fungi</taxon>
        <taxon>Fungi incertae sedis</taxon>
        <taxon>Mucoromycota</taxon>
        <taxon>Mortierellomycotina</taxon>
        <taxon>Mortierellomycetes</taxon>
        <taxon>Mortierellales</taxon>
        <taxon>Mortierellaceae</taxon>
        <taxon>Dissophora</taxon>
    </lineage>
</organism>
<dbReference type="InterPro" id="IPR021109">
    <property type="entry name" value="Peptidase_aspartic_dom_sf"/>
</dbReference>
<dbReference type="GO" id="GO:0005777">
    <property type="term" value="C:peroxisome"/>
    <property type="evidence" value="ECO:0007669"/>
    <property type="project" value="TreeGrafter"/>
</dbReference>
<dbReference type="InterPro" id="IPR036249">
    <property type="entry name" value="Thioredoxin-like_sf"/>
</dbReference>
<dbReference type="InterPro" id="IPR033121">
    <property type="entry name" value="PEPTIDASE_A1"/>
</dbReference>
<dbReference type="GO" id="GO:0045454">
    <property type="term" value="P:cell redox homeostasis"/>
    <property type="evidence" value="ECO:0007669"/>
    <property type="project" value="TreeGrafter"/>
</dbReference>
<dbReference type="SUPFAM" id="SSF50630">
    <property type="entry name" value="Acid proteases"/>
    <property type="match status" value="1"/>
</dbReference>
<proteinExistence type="inferred from homology"/>
<evidence type="ECO:0000313" key="11">
    <source>
        <dbReference type="Proteomes" id="UP000738325"/>
    </source>
</evidence>
<sequence length="503" mass="54058">MLDTGSSFSWIQTTTCLSTPWLCNTSPKFNASLSSTLVYQPETIAVKYTEGFISTQLVSDFVALGAAPNNNRTTIAPASDPGTQHPPTLFRGIGTFGLTSNVSGDHYLLAKETSVPGFLGASQRRFESGSETVRKLPAPVFALAFTDTWGTLTLGGPDPAFHSKPLAWVRTLPDEAGWVTELSSRIELMPKSNGTDADAAAPDYVTTELDRVWFDSGTTYIWGDESAIRSLNDWIGADPITGEVNCTSVGRLGKIVFTVGGGTESDDSPVRLELSPAEYIISKATSRKCFSALNASGPGKNHWVFGLHVLRGFYTAYHYEFGLVGMAPYNITETNPAGKVVLPGSNDDLRKDLQRSLLQKPPADTVKPAELFSAAKRAVLIGVPGAFTPGCSKTHVPGYLKHYQELKDKGVDLIGCVSVNDAFVMDAWGKELAVGDKIAMLADPQGHFVKDLGLDFDASAALGGYRSKRFAMVLENGKITKVFVEPNNTGLSVSLAENLLKEL</sequence>
<evidence type="ECO:0000256" key="7">
    <source>
        <dbReference type="PIRSR" id="PIRSR637944-1"/>
    </source>
</evidence>
<evidence type="ECO:0000313" key="10">
    <source>
        <dbReference type="EMBL" id="KAG0320532.1"/>
    </source>
</evidence>
<evidence type="ECO:0000256" key="1">
    <source>
        <dbReference type="ARBA" id="ARBA00010505"/>
    </source>
</evidence>
<dbReference type="CDD" id="cd05471">
    <property type="entry name" value="pepsin_like"/>
    <property type="match status" value="1"/>
</dbReference>
<evidence type="ECO:0000259" key="8">
    <source>
        <dbReference type="PROSITE" id="PS51352"/>
    </source>
</evidence>
<dbReference type="EMBL" id="JAAAIP010000279">
    <property type="protein sequence ID" value="KAG0320532.1"/>
    <property type="molecule type" value="Genomic_DNA"/>
</dbReference>
<evidence type="ECO:0000256" key="3">
    <source>
        <dbReference type="ARBA" id="ARBA00022862"/>
    </source>
</evidence>
<dbReference type="PANTHER" id="PTHR10430">
    <property type="entry name" value="PEROXIREDOXIN"/>
    <property type="match status" value="1"/>
</dbReference>
<dbReference type="PROSITE" id="PS51352">
    <property type="entry name" value="THIOREDOXIN_2"/>
    <property type="match status" value="1"/>
</dbReference>
<dbReference type="GO" id="GO:0034599">
    <property type="term" value="P:cellular response to oxidative stress"/>
    <property type="evidence" value="ECO:0007669"/>
    <property type="project" value="InterPro"/>
</dbReference>
<dbReference type="Pfam" id="PF08534">
    <property type="entry name" value="Redoxin"/>
    <property type="match status" value="1"/>
</dbReference>
<feature type="domain" description="Thioredoxin" evidence="8">
    <location>
        <begin position="322"/>
        <end position="503"/>
    </location>
</feature>
<dbReference type="PROSITE" id="PS51767">
    <property type="entry name" value="PEPTIDASE_A1"/>
    <property type="match status" value="1"/>
</dbReference>
<dbReference type="CDD" id="cd03013">
    <property type="entry name" value="PRX5_like"/>
    <property type="match status" value="1"/>
</dbReference>
<keyword evidence="11" id="KW-1185">Reference proteome</keyword>
<dbReference type="AlphaFoldDB" id="A0A9P6RLQ0"/>
<dbReference type="InterPro" id="IPR013766">
    <property type="entry name" value="Thioredoxin_domain"/>
</dbReference>
<keyword evidence="2" id="KW-0575">Peroxidase</keyword>
<dbReference type="OrthoDB" id="547311at2759"/>
<evidence type="ECO:0000259" key="9">
    <source>
        <dbReference type="PROSITE" id="PS51767"/>
    </source>
</evidence>
<keyword evidence="4" id="KW-0560">Oxidoreductase</keyword>
<evidence type="ECO:0000256" key="4">
    <source>
        <dbReference type="ARBA" id="ARBA00023002"/>
    </source>
</evidence>
<dbReference type="GO" id="GO:0008379">
    <property type="term" value="F:thioredoxin peroxidase activity"/>
    <property type="evidence" value="ECO:0007669"/>
    <property type="project" value="InterPro"/>
</dbReference>
<dbReference type="FunFam" id="3.40.30.10:FF:000020">
    <property type="entry name" value="Peroxiredoxin"/>
    <property type="match status" value="1"/>
</dbReference>
<dbReference type="Pfam" id="PF00026">
    <property type="entry name" value="Asp"/>
    <property type="match status" value="1"/>
</dbReference>
<evidence type="ECO:0000256" key="2">
    <source>
        <dbReference type="ARBA" id="ARBA00022559"/>
    </source>
</evidence>
<dbReference type="PANTHER" id="PTHR10430:SF16">
    <property type="entry name" value="PEROXIREDOXIN-5, MITOCHONDRIAL"/>
    <property type="match status" value="1"/>
</dbReference>
<comment type="similarity">
    <text evidence="1">Belongs to the peroxiredoxin family. Prx5 subfamily.</text>
</comment>
<dbReference type="GO" id="GO:0042744">
    <property type="term" value="P:hydrogen peroxide catabolic process"/>
    <property type="evidence" value="ECO:0007669"/>
    <property type="project" value="TreeGrafter"/>
</dbReference>
<dbReference type="InterPro" id="IPR037944">
    <property type="entry name" value="PRX5-like"/>
</dbReference>
<evidence type="ECO:0000256" key="6">
    <source>
        <dbReference type="ARBA" id="ARBA00079296"/>
    </source>
</evidence>
<evidence type="ECO:0000256" key="5">
    <source>
        <dbReference type="ARBA" id="ARBA00023284"/>
    </source>
</evidence>
<feature type="active site" description="Cysteine sulfenic acid (-SOH) intermediate" evidence="7">
    <location>
        <position position="391"/>
    </location>
</feature>
<gene>
    <name evidence="10" type="primary">PRDX5</name>
    <name evidence="10" type="ORF">BGZ99_004446</name>
</gene>
<keyword evidence="5" id="KW-0676">Redox-active center</keyword>
<name>A0A9P6RLQ0_9FUNG</name>